<gene>
    <name evidence="5" type="ORF">GWI33_019383</name>
</gene>
<reference evidence="5" key="1">
    <citation type="submission" date="2020-08" db="EMBL/GenBank/DDBJ databases">
        <title>Genome sequencing and assembly of the red palm weevil Rhynchophorus ferrugineus.</title>
        <authorList>
            <person name="Dias G.B."/>
            <person name="Bergman C.M."/>
            <person name="Manee M."/>
        </authorList>
    </citation>
    <scope>NUCLEOTIDE SEQUENCE</scope>
    <source>
        <strain evidence="5">AA-2017</strain>
        <tissue evidence="5">Whole larva</tissue>
    </source>
</reference>
<dbReference type="PANTHER" id="PTHR46315">
    <property type="entry name" value="SPERMINE SYNTHASE"/>
    <property type="match status" value="1"/>
</dbReference>
<dbReference type="GO" id="GO:0006597">
    <property type="term" value="P:spermine biosynthetic process"/>
    <property type="evidence" value="ECO:0007669"/>
    <property type="project" value="InterPro"/>
</dbReference>
<accession>A0A834M731</accession>
<comment type="caution">
    <text evidence="5">The sequence shown here is derived from an EMBL/GenBank/DDBJ whole genome shotgun (WGS) entry which is preliminary data.</text>
</comment>
<evidence type="ECO:0000256" key="1">
    <source>
        <dbReference type="ARBA" id="ARBA00007867"/>
    </source>
</evidence>
<evidence type="ECO:0000313" key="5">
    <source>
        <dbReference type="EMBL" id="KAF7267374.1"/>
    </source>
</evidence>
<dbReference type="EMBL" id="JAACXV010014432">
    <property type="protein sequence ID" value="KAF7267374.1"/>
    <property type="molecule type" value="Genomic_DNA"/>
</dbReference>
<dbReference type="Gene3D" id="3.40.50.150">
    <property type="entry name" value="Vaccinia Virus protein VP39"/>
    <property type="match status" value="1"/>
</dbReference>
<dbReference type="InterPro" id="IPR040900">
    <property type="entry name" value="SpmSyn_N"/>
</dbReference>
<dbReference type="Gene3D" id="2.30.140.10">
    <property type="entry name" value="Spermidine synthase, tetramerisation domain"/>
    <property type="match status" value="1"/>
</dbReference>
<dbReference type="InterPro" id="IPR015576">
    <property type="entry name" value="Spermine_synthase_animal"/>
</dbReference>
<feature type="domain" description="PABS" evidence="4">
    <location>
        <begin position="125"/>
        <end position="367"/>
    </location>
</feature>
<dbReference type="FunFam" id="3.40.50.150:FF:000197">
    <property type="entry name" value="spermine synthase isoform X2"/>
    <property type="match status" value="1"/>
</dbReference>
<dbReference type="InterPro" id="IPR001045">
    <property type="entry name" value="Spermi_synthase"/>
</dbReference>
<dbReference type="PANTHER" id="PTHR46315:SF1">
    <property type="entry name" value="SPERMINE SYNTHASE"/>
    <property type="match status" value="1"/>
</dbReference>
<evidence type="ECO:0000313" key="6">
    <source>
        <dbReference type="Proteomes" id="UP000625711"/>
    </source>
</evidence>
<dbReference type="CDD" id="cd02440">
    <property type="entry name" value="AdoMet_MTases"/>
    <property type="match status" value="1"/>
</dbReference>
<dbReference type="Proteomes" id="UP000625711">
    <property type="component" value="Unassembled WGS sequence"/>
</dbReference>
<sequence>MAVNTILLDFSVDPSLTKTDGSFTVLSTNIENVLRDFLTGLKTISSFELEGSLIKIFTANRGTVVNLRIYSNGLVTLNIDYYKGEKQEPLLTLELSKIFEQKLAIALDSFRSKMFPPIKRGIPLDVYLSSSDERILEYDIDNLVFEEVTPYQKVQIVHSKTLGNMLVLDDLQNIAESDLIYTETLMQRGKENYKDKEIVILGGGDGALLYELLKEKPKEVIMLEIDDVVMKACAKYMRSICGDVLDNYSGANYKIIVGDCMKSLEQYIKEGRKFDYIFGDLTDVPISEDHSEQLWAFINKILQMSCKVLKPTGKFMTHLTGTSCPEAVEQYSQYLQKLQPSVKYTMDRAFVPSFLEEWVFCQYRLAVRSSVWSSPALRGCCEGLLIDACREEYLSSRHWTSAATNLSVKRHYIFCESV</sequence>
<dbReference type="InterPro" id="IPR030373">
    <property type="entry name" value="PABS_CS"/>
</dbReference>
<name>A0A834M731_RHYFE</name>
<proteinExistence type="inferred from homology"/>
<feature type="active site" description="Proton acceptor" evidence="3">
    <location>
        <position position="280"/>
    </location>
</feature>
<dbReference type="GO" id="GO:0016768">
    <property type="term" value="F:spermine synthase activity"/>
    <property type="evidence" value="ECO:0007669"/>
    <property type="project" value="InterPro"/>
</dbReference>
<dbReference type="Pfam" id="PF17950">
    <property type="entry name" value="SpmSyn_N"/>
    <property type="match status" value="1"/>
</dbReference>
<keyword evidence="2 3" id="KW-0808">Transferase</keyword>
<evidence type="ECO:0000256" key="3">
    <source>
        <dbReference type="PROSITE-ProRule" id="PRU00354"/>
    </source>
</evidence>
<dbReference type="Pfam" id="PF17284">
    <property type="entry name" value="Spermine_synt_N"/>
    <property type="match status" value="1"/>
</dbReference>
<dbReference type="InterPro" id="IPR030374">
    <property type="entry name" value="PABS"/>
</dbReference>
<organism evidence="5 6">
    <name type="scientific">Rhynchophorus ferrugineus</name>
    <name type="common">Red palm weevil</name>
    <name type="synonym">Curculio ferrugineus</name>
    <dbReference type="NCBI Taxonomy" id="354439"/>
    <lineage>
        <taxon>Eukaryota</taxon>
        <taxon>Metazoa</taxon>
        <taxon>Ecdysozoa</taxon>
        <taxon>Arthropoda</taxon>
        <taxon>Hexapoda</taxon>
        <taxon>Insecta</taxon>
        <taxon>Pterygota</taxon>
        <taxon>Neoptera</taxon>
        <taxon>Endopterygota</taxon>
        <taxon>Coleoptera</taxon>
        <taxon>Polyphaga</taxon>
        <taxon>Cucujiformia</taxon>
        <taxon>Curculionidae</taxon>
        <taxon>Dryophthorinae</taxon>
        <taxon>Rhynchophorus</taxon>
    </lineage>
</organism>
<keyword evidence="3" id="KW-0620">Polyamine biosynthesis</keyword>
<dbReference type="HAMAP" id="MF_00198">
    <property type="entry name" value="Spermidine_synth"/>
    <property type="match status" value="1"/>
</dbReference>
<dbReference type="InterPro" id="IPR029063">
    <property type="entry name" value="SAM-dependent_MTases_sf"/>
</dbReference>
<dbReference type="PROSITE" id="PS01330">
    <property type="entry name" value="PABS_1"/>
    <property type="match status" value="1"/>
</dbReference>
<dbReference type="InterPro" id="IPR037163">
    <property type="entry name" value="Spermidine_synt_N_sf"/>
</dbReference>
<dbReference type="AlphaFoldDB" id="A0A834M731"/>
<evidence type="ECO:0000259" key="4">
    <source>
        <dbReference type="PROSITE" id="PS51006"/>
    </source>
</evidence>
<keyword evidence="6" id="KW-1185">Reference proteome</keyword>
<dbReference type="InterPro" id="IPR035246">
    <property type="entry name" value="Spermidine_synt_N"/>
</dbReference>
<dbReference type="SUPFAM" id="SSF53335">
    <property type="entry name" value="S-adenosyl-L-methionine-dependent methyltransferases"/>
    <property type="match status" value="1"/>
</dbReference>
<protein>
    <recommendedName>
        <fullName evidence="4">PABS domain-containing protein</fullName>
    </recommendedName>
</protein>
<dbReference type="Pfam" id="PF01564">
    <property type="entry name" value="Spermine_synth"/>
    <property type="match status" value="1"/>
</dbReference>
<dbReference type="OrthoDB" id="5953636at2759"/>
<dbReference type="PROSITE" id="PS51006">
    <property type="entry name" value="PABS_2"/>
    <property type="match status" value="1"/>
</dbReference>
<evidence type="ECO:0000256" key="2">
    <source>
        <dbReference type="ARBA" id="ARBA00022679"/>
    </source>
</evidence>
<comment type="similarity">
    <text evidence="1">Belongs to the spermidine/spermine synthase family.</text>
</comment>